<evidence type="ECO:0000256" key="4">
    <source>
        <dbReference type="ARBA" id="ARBA00022448"/>
    </source>
</evidence>
<comment type="subcellular location">
    <subcellularLocation>
        <location evidence="1">Secreted</location>
    </subcellularLocation>
</comment>
<organism evidence="10 11">
    <name type="scientific">Folsomia candida</name>
    <name type="common">Springtail</name>
    <dbReference type="NCBI Taxonomy" id="158441"/>
    <lineage>
        <taxon>Eukaryota</taxon>
        <taxon>Metazoa</taxon>
        <taxon>Ecdysozoa</taxon>
        <taxon>Arthropoda</taxon>
        <taxon>Hexapoda</taxon>
        <taxon>Collembola</taxon>
        <taxon>Entomobryomorpha</taxon>
        <taxon>Isotomoidea</taxon>
        <taxon>Isotomidae</taxon>
        <taxon>Proisotominae</taxon>
        <taxon>Folsomia</taxon>
    </lineage>
</organism>
<sequence>MELLPLLSLWFCSAWGYAPLHEPGVGGMYNDAAFIQDLMERINRDMEPAEPAYLDFGSKMDHSGLSIVPGRAIKDSEFLDENDYDTLLGPSGHPSIRDQEYLQHSTLYGHKLGAAGAGALNVKGQQVPTEVKSDTVLPAYCDPPNPCPVGYTAEDGCLEMFENTAAYSRAYQGSQDCMCDTEHMFDCHAAQESDDESDMNNLGQSSFLADMQMDGQHKSLVAKKFYNHKAPEQTLSRLNEMARNAAAAAAHDSGIKLEENPYLQGEKLPVAAKKGHHSQN</sequence>
<keyword evidence="5" id="KW-0964">Secreted</keyword>
<evidence type="ECO:0000256" key="7">
    <source>
        <dbReference type="ARBA" id="ARBA00023157"/>
    </source>
</evidence>
<proteinExistence type="inferred from homology"/>
<dbReference type="PANTHER" id="PTHR12738">
    <property type="entry name" value="NEUROENDOCRINE PROTEIN 7B2"/>
    <property type="match status" value="1"/>
</dbReference>
<dbReference type="Pfam" id="PF05281">
    <property type="entry name" value="Secretogranin_V"/>
    <property type="match status" value="1"/>
</dbReference>
<evidence type="ECO:0000256" key="2">
    <source>
        <dbReference type="ARBA" id="ARBA00006348"/>
    </source>
</evidence>
<keyword evidence="8" id="KW-0143">Chaperone</keyword>
<keyword evidence="11" id="KW-1185">Reference proteome</keyword>
<dbReference type="Proteomes" id="UP000198287">
    <property type="component" value="Unassembled WGS sequence"/>
</dbReference>
<name>A0A226ETJ6_FOLCA</name>
<evidence type="ECO:0000256" key="1">
    <source>
        <dbReference type="ARBA" id="ARBA00004613"/>
    </source>
</evidence>
<dbReference type="GO" id="GO:0046883">
    <property type="term" value="P:regulation of hormone secretion"/>
    <property type="evidence" value="ECO:0007669"/>
    <property type="project" value="TreeGrafter"/>
</dbReference>
<evidence type="ECO:0000256" key="5">
    <source>
        <dbReference type="ARBA" id="ARBA00022525"/>
    </source>
</evidence>
<evidence type="ECO:0000313" key="10">
    <source>
        <dbReference type="EMBL" id="OXA60849.1"/>
    </source>
</evidence>
<comment type="caution">
    <text evidence="10">The sequence shown here is derived from an EMBL/GenBank/DDBJ whole genome shotgun (WGS) entry which is preliminary data.</text>
</comment>
<dbReference type="OrthoDB" id="9922675at2759"/>
<evidence type="ECO:0000256" key="9">
    <source>
        <dbReference type="SAM" id="SignalP"/>
    </source>
</evidence>
<protein>
    <recommendedName>
        <fullName evidence="3">Neuroendocrine protein 7B2</fullName>
    </recommendedName>
</protein>
<accession>A0A226ETJ6</accession>
<evidence type="ECO:0000256" key="3">
    <source>
        <dbReference type="ARBA" id="ARBA00019589"/>
    </source>
</evidence>
<keyword evidence="6 9" id="KW-0732">Signal</keyword>
<evidence type="ECO:0000256" key="8">
    <source>
        <dbReference type="ARBA" id="ARBA00023186"/>
    </source>
</evidence>
<dbReference type="GO" id="GO:0005576">
    <property type="term" value="C:extracellular region"/>
    <property type="evidence" value="ECO:0007669"/>
    <property type="project" value="UniProtKB-SubCell"/>
</dbReference>
<dbReference type="GO" id="GO:0030234">
    <property type="term" value="F:enzyme regulator activity"/>
    <property type="evidence" value="ECO:0007669"/>
    <property type="project" value="TreeGrafter"/>
</dbReference>
<feature type="signal peptide" evidence="9">
    <location>
        <begin position="1"/>
        <end position="16"/>
    </location>
</feature>
<evidence type="ECO:0000313" key="11">
    <source>
        <dbReference type="Proteomes" id="UP000198287"/>
    </source>
</evidence>
<dbReference type="AlphaFoldDB" id="A0A226ETJ6"/>
<keyword evidence="4" id="KW-0813">Transport</keyword>
<comment type="similarity">
    <text evidence="2">Belongs to the 7B2 family.</text>
</comment>
<evidence type="ECO:0000256" key="6">
    <source>
        <dbReference type="ARBA" id="ARBA00022729"/>
    </source>
</evidence>
<keyword evidence="7" id="KW-1015">Disulfide bond</keyword>
<dbReference type="STRING" id="158441.A0A226ETJ6"/>
<dbReference type="InterPro" id="IPR007945">
    <property type="entry name" value="Secretogranin_V"/>
</dbReference>
<dbReference type="GO" id="GO:0030141">
    <property type="term" value="C:secretory granule"/>
    <property type="evidence" value="ECO:0007669"/>
    <property type="project" value="InterPro"/>
</dbReference>
<feature type="chain" id="PRO_5012420630" description="Neuroendocrine protein 7B2" evidence="9">
    <location>
        <begin position="17"/>
        <end position="280"/>
    </location>
</feature>
<reference evidence="10 11" key="1">
    <citation type="submission" date="2015-12" db="EMBL/GenBank/DDBJ databases">
        <title>The genome of Folsomia candida.</title>
        <authorList>
            <person name="Faddeeva A."/>
            <person name="Derks M.F."/>
            <person name="Anvar Y."/>
            <person name="Smit S."/>
            <person name="Van Straalen N."/>
            <person name="Roelofs D."/>
        </authorList>
    </citation>
    <scope>NUCLEOTIDE SEQUENCE [LARGE SCALE GENOMIC DNA]</scope>
    <source>
        <strain evidence="10 11">VU population</strain>
        <tissue evidence="10">Whole body</tissue>
    </source>
</reference>
<dbReference type="GO" id="GO:0007218">
    <property type="term" value="P:neuropeptide signaling pathway"/>
    <property type="evidence" value="ECO:0007669"/>
    <property type="project" value="InterPro"/>
</dbReference>
<dbReference type="PANTHER" id="PTHR12738:SF0">
    <property type="entry name" value="NEUROENDOCRINE PROTEIN 7B2"/>
    <property type="match status" value="1"/>
</dbReference>
<dbReference type="EMBL" id="LNIX01000002">
    <property type="protein sequence ID" value="OXA60849.1"/>
    <property type="molecule type" value="Genomic_DNA"/>
</dbReference>
<gene>
    <name evidence="10" type="ORF">Fcan01_05702</name>
</gene>